<dbReference type="EC" id="3.1.1.61" evidence="5"/>
<dbReference type="HAMAP" id="MF_00099">
    <property type="entry name" value="CheB_chemtxs"/>
    <property type="match status" value="1"/>
</dbReference>
<dbReference type="InterPro" id="IPR011006">
    <property type="entry name" value="CheY-like_superfamily"/>
</dbReference>
<evidence type="ECO:0000313" key="10">
    <source>
        <dbReference type="EMBL" id="HHF53176.1"/>
    </source>
</evidence>
<dbReference type="CDD" id="cd16432">
    <property type="entry name" value="CheB_Rec"/>
    <property type="match status" value="1"/>
</dbReference>
<evidence type="ECO:0000256" key="6">
    <source>
        <dbReference type="PROSITE-ProRule" id="PRU00050"/>
    </source>
</evidence>
<dbReference type="GO" id="GO:0000156">
    <property type="term" value="F:phosphorelay response regulator activity"/>
    <property type="evidence" value="ECO:0007669"/>
    <property type="project" value="InterPro"/>
</dbReference>
<feature type="active site" evidence="5 6">
    <location>
        <position position="181"/>
    </location>
</feature>
<dbReference type="PIRSF" id="PIRSF000876">
    <property type="entry name" value="RR_chemtxs_CheB"/>
    <property type="match status" value="1"/>
</dbReference>
<comment type="caution">
    <text evidence="10">The sequence shown here is derived from an EMBL/GenBank/DDBJ whole genome shotgun (WGS) entry which is preliminary data.</text>
</comment>
<accession>A0A7V5LUK5</accession>
<comment type="catalytic activity">
    <reaction evidence="4 5">
        <text>[protein]-L-glutamate 5-O-methyl ester + H2O = L-glutamyl-[protein] + methanol + H(+)</text>
        <dbReference type="Rhea" id="RHEA:23236"/>
        <dbReference type="Rhea" id="RHEA-COMP:10208"/>
        <dbReference type="Rhea" id="RHEA-COMP:10311"/>
        <dbReference type="ChEBI" id="CHEBI:15377"/>
        <dbReference type="ChEBI" id="CHEBI:15378"/>
        <dbReference type="ChEBI" id="CHEBI:17790"/>
        <dbReference type="ChEBI" id="CHEBI:29973"/>
        <dbReference type="ChEBI" id="CHEBI:82795"/>
        <dbReference type="EC" id="3.1.1.61"/>
    </reaction>
</comment>
<dbReference type="AlphaFoldDB" id="A0A7V5LUK5"/>
<reference evidence="10" key="1">
    <citation type="journal article" date="2020" name="mSystems">
        <title>Genome- and Community-Level Interaction Insights into Carbon Utilization and Element Cycling Functions of Hydrothermarchaeota in Hydrothermal Sediment.</title>
        <authorList>
            <person name="Zhou Z."/>
            <person name="Liu Y."/>
            <person name="Xu W."/>
            <person name="Pan J."/>
            <person name="Luo Z.H."/>
            <person name="Li M."/>
        </authorList>
    </citation>
    <scope>NUCLEOTIDE SEQUENCE [LARGE SCALE GENOMIC DNA]</scope>
    <source>
        <strain evidence="10">HyVt-96</strain>
    </source>
</reference>
<dbReference type="InterPro" id="IPR008248">
    <property type="entry name" value="CheB-like"/>
</dbReference>
<dbReference type="EMBL" id="DRTX01000120">
    <property type="protein sequence ID" value="HHF53176.1"/>
    <property type="molecule type" value="Genomic_DNA"/>
</dbReference>
<organism evidence="10">
    <name type="scientific">candidate division WOR-3 bacterium</name>
    <dbReference type="NCBI Taxonomy" id="2052148"/>
    <lineage>
        <taxon>Bacteria</taxon>
        <taxon>Bacteria division WOR-3</taxon>
    </lineage>
</organism>
<comment type="function">
    <text evidence="5">Involved in chemotaxis. Part of a chemotaxis signal transduction system that modulates chemotaxis in response to various stimuli. Catalyzes the demethylation of specific methylglutamate residues introduced into the chemoreceptors (methyl-accepting chemotaxis proteins or MCP) by CheR. Also mediates the irreversible deamidation of specific glutamine residues to glutamic acid.</text>
</comment>
<dbReference type="InterPro" id="IPR000673">
    <property type="entry name" value="Sig_transdc_resp-reg_Me-estase"/>
</dbReference>
<feature type="active site" evidence="5 6">
    <location>
        <position position="208"/>
    </location>
</feature>
<dbReference type="NCBIfam" id="NF009206">
    <property type="entry name" value="PRK12555.1"/>
    <property type="match status" value="1"/>
</dbReference>
<comment type="domain">
    <text evidence="5">Contains a C-terminal catalytic domain, and an N-terminal region which modulates catalytic activity.</text>
</comment>
<dbReference type="GO" id="GO:0008984">
    <property type="term" value="F:protein-glutamate methylesterase activity"/>
    <property type="evidence" value="ECO:0007669"/>
    <property type="project" value="UniProtKB-UniRule"/>
</dbReference>
<keyword evidence="1 5" id="KW-0963">Cytoplasm</keyword>
<dbReference type="SMART" id="SM00448">
    <property type="entry name" value="REC"/>
    <property type="match status" value="1"/>
</dbReference>
<comment type="subcellular location">
    <subcellularLocation>
        <location evidence="5">Cytoplasm</location>
    </subcellularLocation>
</comment>
<dbReference type="PROSITE" id="PS50122">
    <property type="entry name" value="CHEB"/>
    <property type="match status" value="1"/>
</dbReference>
<feature type="modified residue" description="4-aspartylphosphate" evidence="5 7">
    <location>
        <position position="65"/>
    </location>
</feature>
<dbReference type="InterPro" id="IPR001789">
    <property type="entry name" value="Sig_transdc_resp-reg_receiver"/>
</dbReference>
<dbReference type="CDD" id="cd17541">
    <property type="entry name" value="REC_CheB-like"/>
    <property type="match status" value="1"/>
</dbReference>
<dbReference type="EC" id="3.5.1.44" evidence="5"/>
<dbReference type="Gene3D" id="3.40.50.2300">
    <property type="match status" value="1"/>
</dbReference>
<dbReference type="SUPFAM" id="SSF52738">
    <property type="entry name" value="Methylesterase CheB, C-terminal domain"/>
    <property type="match status" value="1"/>
</dbReference>
<comment type="similarity">
    <text evidence="5">Belongs to the CheB family.</text>
</comment>
<dbReference type="GO" id="GO:0006935">
    <property type="term" value="P:chemotaxis"/>
    <property type="evidence" value="ECO:0007669"/>
    <property type="project" value="UniProtKB-UniRule"/>
</dbReference>
<evidence type="ECO:0000259" key="9">
    <source>
        <dbReference type="PROSITE" id="PS50122"/>
    </source>
</evidence>
<dbReference type="PROSITE" id="PS50110">
    <property type="entry name" value="RESPONSE_REGULATORY"/>
    <property type="match status" value="1"/>
</dbReference>
<keyword evidence="5 7" id="KW-0597">Phosphoprotein</keyword>
<evidence type="ECO:0000256" key="3">
    <source>
        <dbReference type="ARBA" id="ARBA00022801"/>
    </source>
</evidence>
<evidence type="ECO:0000256" key="2">
    <source>
        <dbReference type="ARBA" id="ARBA00022500"/>
    </source>
</evidence>
<evidence type="ECO:0000259" key="8">
    <source>
        <dbReference type="PROSITE" id="PS50110"/>
    </source>
</evidence>
<keyword evidence="2 5" id="KW-0145">Chemotaxis</keyword>
<dbReference type="GO" id="GO:0005737">
    <property type="term" value="C:cytoplasm"/>
    <property type="evidence" value="ECO:0007669"/>
    <property type="project" value="UniProtKB-SubCell"/>
</dbReference>
<dbReference type="Gene3D" id="3.40.50.180">
    <property type="entry name" value="Methylesterase CheB, C-terminal domain"/>
    <property type="match status" value="1"/>
</dbReference>
<sequence>MKHNGLHTLSSRIKVLVVDDSAFMRKAIRNILESDSRIEVIGTARNGEDALEKLRELSPDVVTLDISMPHMDGLTALGHIMAENPLPVVMLSSLTQEGALETFEALELGAVDFIPKPSGTISLDIDKQKNEIITKVKAAASVKLENIKRAKPEAVEQPPIAISKRKDYVAISEKTVAIGVSTGGPQTLMKIIPYLPGDLPASLLIVQHMPPSFTSAFAERLNQNSQLEIKEAEAGDIVEEGKGYLAPGDYHMTVVKRTLGKGTIIRLSKEPSNVFHRPSVDVMMSSVAKVYGKNAVGVILTGMGSDGAKAMVELKKMGGKTIAQDEASSIIFGMPKAAIEMGCVDKVVSVWGMAQAIVRAVKGEPK</sequence>
<comment type="PTM">
    <text evidence="5">Phosphorylated by CheA. Phosphorylation of the N-terminal regulatory domain activates the methylesterase activity.</text>
</comment>
<evidence type="ECO:0000256" key="7">
    <source>
        <dbReference type="PROSITE-ProRule" id="PRU00169"/>
    </source>
</evidence>
<evidence type="ECO:0000256" key="1">
    <source>
        <dbReference type="ARBA" id="ARBA00022490"/>
    </source>
</evidence>
<dbReference type="GO" id="GO:0050568">
    <property type="term" value="F:protein-glutamine glutaminase activity"/>
    <property type="evidence" value="ECO:0007669"/>
    <property type="project" value="UniProtKB-UniRule"/>
</dbReference>
<dbReference type="SUPFAM" id="SSF52172">
    <property type="entry name" value="CheY-like"/>
    <property type="match status" value="1"/>
</dbReference>
<evidence type="ECO:0000256" key="4">
    <source>
        <dbReference type="ARBA" id="ARBA00048267"/>
    </source>
</evidence>
<dbReference type="NCBIfam" id="NF001965">
    <property type="entry name" value="PRK00742.1"/>
    <property type="match status" value="1"/>
</dbReference>
<feature type="domain" description="CheB-type methylesterase" evidence="9">
    <location>
        <begin position="169"/>
        <end position="364"/>
    </location>
</feature>
<dbReference type="InterPro" id="IPR035909">
    <property type="entry name" value="CheB_C"/>
</dbReference>
<proteinExistence type="inferred from homology"/>
<name>A0A7V5LUK5_UNCW3</name>
<dbReference type="PANTHER" id="PTHR42872">
    <property type="entry name" value="PROTEIN-GLUTAMATE METHYLESTERASE/PROTEIN-GLUTAMINE GLUTAMINASE"/>
    <property type="match status" value="1"/>
</dbReference>
<keyword evidence="3 5" id="KW-0378">Hydrolase</keyword>
<dbReference type="Pfam" id="PF01339">
    <property type="entry name" value="CheB_methylest"/>
    <property type="match status" value="1"/>
</dbReference>
<protein>
    <recommendedName>
        <fullName evidence="5">Protein-glutamate methylesterase/protein-glutamine glutaminase</fullName>
        <ecNumber evidence="5">3.1.1.61</ecNumber>
        <ecNumber evidence="5">3.5.1.44</ecNumber>
    </recommendedName>
</protein>
<feature type="active site" evidence="5 6">
    <location>
        <position position="306"/>
    </location>
</feature>
<dbReference type="PANTHER" id="PTHR42872:SF6">
    <property type="entry name" value="PROTEIN-GLUTAMATE METHYLESTERASE_PROTEIN-GLUTAMINE GLUTAMINASE"/>
    <property type="match status" value="1"/>
</dbReference>
<gene>
    <name evidence="5" type="primary">cheB</name>
    <name evidence="10" type="ORF">ENL43_02290</name>
</gene>
<dbReference type="Pfam" id="PF00072">
    <property type="entry name" value="Response_reg"/>
    <property type="match status" value="1"/>
</dbReference>
<dbReference type="Proteomes" id="UP000886050">
    <property type="component" value="Unassembled WGS sequence"/>
</dbReference>
<evidence type="ECO:0000256" key="5">
    <source>
        <dbReference type="HAMAP-Rule" id="MF_00099"/>
    </source>
</evidence>
<feature type="domain" description="Response regulatory" evidence="8">
    <location>
        <begin position="14"/>
        <end position="131"/>
    </location>
</feature>
<comment type="catalytic activity">
    <reaction evidence="5">
        <text>L-glutaminyl-[protein] + H2O = L-glutamyl-[protein] + NH4(+)</text>
        <dbReference type="Rhea" id="RHEA:16441"/>
        <dbReference type="Rhea" id="RHEA-COMP:10207"/>
        <dbReference type="Rhea" id="RHEA-COMP:10208"/>
        <dbReference type="ChEBI" id="CHEBI:15377"/>
        <dbReference type="ChEBI" id="CHEBI:28938"/>
        <dbReference type="ChEBI" id="CHEBI:29973"/>
        <dbReference type="ChEBI" id="CHEBI:30011"/>
        <dbReference type="EC" id="3.5.1.44"/>
    </reaction>
</comment>